<keyword evidence="2" id="KW-1185">Reference proteome</keyword>
<evidence type="ECO:0000313" key="2">
    <source>
        <dbReference type="Proteomes" id="UP001164539"/>
    </source>
</evidence>
<reference evidence="1 2" key="1">
    <citation type="journal article" date="2023" name="Science">
        <title>Complex scaffold remodeling in plant triterpene biosynthesis.</title>
        <authorList>
            <person name="De La Pena R."/>
            <person name="Hodgson H."/>
            <person name="Liu J.C."/>
            <person name="Stephenson M.J."/>
            <person name="Martin A.C."/>
            <person name="Owen C."/>
            <person name="Harkess A."/>
            <person name="Leebens-Mack J."/>
            <person name="Jimenez L.E."/>
            <person name="Osbourn A."/>
            <person name="Sattely E.S."/>
        </authorList>
    </citation>
    <scope>NUCLEOTIDE SEQUENCE [LARGE SCALE GENOMIC DNA]</scope>
    <source>
        <strain evidence="2">cv. JPN11</strain>
        <tissue evidence="1">Leaf</tissue>
    </source>
</reference>
<name>A0ACC1XX97_MELAZ</name>
<protein>
    <submittedName>
        <fullName evidence="1">Histone deacetylase</fullName>
    </submittedName>
</protein>
<dbReference type="Proteomes" id="UP001164539">
    <property type="component" value="Chromosome 7"/>
</dbReference>
<accession>A0ACC1XX97</accession>
<sequence>MELQRLRPPSFAGNVLSLMKHHVSKWENHNQFDLRPKLLGRRLFWKQPMLERRTFFRSNGGLIYCSYSSEKDQNLQLSDARVIYSVAPAMGHNKESHPESHLRVPAIVSALEKMELTSKFRGSEIIELQNFKPASVDDIASVHARAYVSGLEKAMDRASQQGIIFIEGSGPTYATATTFQESLFAAGAGIALIDSVVAASKIHPDPPMGFALIRPPGHHAIPKGPMGFCVFGNVAIAARYAQRVHGLKRVFIIDFDVHHGNGTNDAFYDDPDIFFLSTHQDGSYPGTGKFDEVGHGDGEGTTLNLPLPGGSGDITMRTVFDEVIVPCAQRFKPDIILVSAGYDAHVLDPLASLQFTTGTYYMLAANIKQLAEDLCGGRCVFFLEGGYNLNSLSYSVADSFRAFLGEPSKALEFDNPDILYEEPSAKVKQAIQRIKHIHSL</sequence>
<dbReference type="EMBL" id="CM051400">
    <property type="protein sequence ID" value="KAJ4715354.1"/>
    <property type="molecule type" value="Genomic_DNA"/>
</dbReference>
<proteinExistence type="predicted"/>
<evidence type="ECO:0000313" key="1">
    <source>
        <dbReference type="EMBL" id="KAJ4715354.1"/>
    </source>
</evidence>
<gene>
    <name evidence="1" type="ORF">OWV82_013722</name>
</gene>
<comment type="caution">
    <text evidence="1">The sequence shown here is derived from an EMBL/GenBank/DDBJ whole genome shotgun (WGS) entry which is preliminary data.</text>
</comment>
<organism evidence="1 2">
    <name type="scientific">Melia azedarach</name>
    <name type="common">Chinaberry tree</name>
    <dbReference type="NCBI Taxonomy" id="155640"/>
    <lineage>
        <taxon>Eukaryota</taxon>
        <taxon>Viridiplantae</taxon>
        <taxon>Streptophyta</taxon>
        <taxon>Embryophyta</taxon>
        <taxon>Tracheophyta</taxon>
        <taxon>Spermatophyta</taxon>
        <taxon>Magnoliopsida</taxon>
        <taxon>eudicotyledons</taxon>
        <taxon>Gunneridae</taxon>
        <taxon>Pentapetalae</taxon>
        <taxon>rosids</taxon>
        <taxon>malvids</taxon>
        <taxon>Sapindales</taxon>
        <taxon>Meliaceae</taxon>
        <taxon>Melia</taxon>
    </lineage>
</organism>